<dbReference type="EMBL" id="JAIFRP010004981">
    <property type="protein sequence ID" value="KAK2574770.1"/>
    <property type="molecule type" value="Genomic_DNA"/>
</dbReference>
<comment type="caution">
    <text evidence="2">The sequence shown here is derived from an EMBL/GenBank/DDBJ whole genome shotgun (WGS) entry which is preliminary data.</text>
</comment>
<protein>
    <submittedName>
        <fullName evidence="2">Uncharacterized protein</fullName>
    </submittedName>
</protein>
<evidence type="ECO:0000256" key="1">
    <source>
        <dbReference type="SAM" id="MobiDB-lite"/>
    </source>
</evidence>
<feature type="compositionally biased region" description="Acidic residues" evidence="1">
    <location>
        <begin position="29"/>
        <end position="52"/>
    </location>
</feature>
<keyword evidence="3" id="KW-1185">Reference proteome</keyword>
<sequence>MSEREKDSDTSSELFLSSKHRRVVRLSSLEDDTSLDEEGQVENDSSDTDATESCDQNEWFDPQ</sequence>
<evidence type="ECO:0000313" key="3">
    <source>
        <dbReference type="Proteomes" id="UP001258017"/>
    </source>
</evidence>
<proteinExistence type="predicted"/>
<gene>
    <name evidence="2" type="ORF">KPH14_012994</name>
</gene>
<feature type="region of interest" description="Disordered" evidence="1">
    <location>
        <begin position="26"/>
        <end position="63"/>
    </location>
</feature>
<dbReference type="AlphaFoldDB" id="A0AAD9R825"/>
<name>A0AAD9R825_9HYME</name>
<reference evidence="2" key="1">
    <citation type="submission" date="2021-08" db="EMBL/GenBank/DDBJ databases">
        <authorList>
            <person name="Misof B."/>
            <person name="Oliver O."/>
            <person name="Podsiadlowski L."/>
            <person name="Donath A."/>
            <person name="Peters R."/>
            <person name="Mayer C."/>
            <person name="Rust J."/>
            <person name="Gunkel S."/>
            <person name="Lesny P."/>
            <person name="Martin S."/>
            <person name="Oeyen J.P."/>
            <person name="Petersen M."/>
            <person name="Panagiotis P."/>
            <person name="Wilbrandt J."/>
            <person name="Tanja T."/>
        </authorList>
    </citation>
    <scope>NUCLEOTIDE SEQUENCE</scope>
    <source>
        <strain evidence="2">GBR_01_08_01A</strain>
        <tissue evidence="2">Thorax + abdomen</tissue>
    </source>
</reference>
<feature type="non-terminal residue" evidence="2">
    <location>
        <position position="63"/>
    </location>
</feature>
<dbReference type="Proteomes" id="UP001258017">
    <property type="component" value="Unassembled WGS sequence"/>
</dbReference>
<evidence type="ECO:0000313" key="2">
    <source>
        <dbReference type="EMBL" id="KAK2574770.1"/>
    </source>
</evidence>
<reference evidence="2" key="2">
    <citation type="journal article" date="2023" name="Commun. Biol.">
        <title>Intrasexual cuticular hydrocarbon dimorphism in a wasp sheds light on hydrocarbon biosynthesis genes in Hymenoptera.</title>
        <authorList>
            <person name="Moris V.C."/>
            <person name="Podsiadlowski L."/>
            <person name="Martin S."/>
            <person name="Oeyen J.P."/>
            <person name="Donath A."/>
            <person name="Petersen M."/>
            <person name="Wilbrandt J."/>
            <person name="Misof B."/>
            <person name="Liedtke D."/>
            <person name="Thamm M."/>
            <person name="Scheiner R."/>
            <person name="Schmitt T."/>
            <person name="Niehuis O."/>
        </authorList>
    </citation>
    <scope>NUCLEOTIDE SEQUENCE</scope>
    <source>
        <strain evidence="2">GBR_01_08_01A</strain>
    </source>
</reference>
<organism evidence="2 3">
    <name type="scientific">Odynerus spinipes</name>
    <dbReference type="NCBI Taxonomy" id="1348599"/>
    <lineage>
        <taxon>Eukaryota</taxon>
        <taxon>Metazoa</taxon>
        <taxon>Ecdysozoa</taxon>
        <taxon>Arthropoda</taxon>
        <taxon>Hexapoda</taxon>
        <taxon>Insecta</taxon>
        <taxon>Pterygota</taxon>
        <taxon>Neoptera</taxon>
        <taxon>Endopterygota</taxon>
        <taxon>Hymenoptera</taxon>
        <taxon>Apocrita</taxon>
        <taxon>Aculeata</taxon>
        <taxon>Vespoidea</taxon>
        <taxon>Vespidae</taxon>
        <taxon>Eumeninae</taxon>
        <taxon>Odynerus</taxon>
    </lineage>
</organism>
<accession>A0AAD9R825</accession>